<proteinExistence type="predicted"/>
<dbReference type="Gene3D" id="1.20.5.1930">
    <property type="match status" value="1"/>
</dbReference>
<evidence type="ECO:0000256" key="5">
    <source>
        <dbReference type="ARBA" id="ARBA00022741"/>
    </source>
</evidence>
<feature type="transmembrane region" description="Helical" evidence="10">
    <location>
        <begin position="32"/>
        <end position="52"/>
    </location>
</feature>
<evidence type="ECO:0000256" key="1">
    <source>
        <dbReference type="ARBA" id="ARBA00000085"/>
    </source>
</evidence>
<evidence type="ECO:0000256" key="3">
    <source>
        <dbReference type="ARBA" id="ARBA00022553"/>
    </source>
</evidence>
<feature type="domain" description="Histidine kinase/HSP90-like ATPase" evidence="11">
    <location>
        <begin position="315"/>
        <end position="430"/>
    </location>
</feature>
<gene>
    <name evidence="12" type="ORF">GCM10025760_31710</name>
</gene>
<keyword evidence="10" id="KW-1133">Transmembrane helix</keyword>
<dbReference type="SUPFAM" id="SSF55874">
    <property type="entry name" value="ATPase domain of HSP90 chaperone/DNA topoisomerase II/histidine kinase"/>
    <property type="match status" value="1"/>
</dbReference>
<dbReference type="SMART" id="SM00387">
    <property type="entry name" value="HATPase_c"/>
    <property type="match status" value="1"/>
</dbReference>
<organism evidence="12 13">
    <name type="scientific">Microbacterium yannicii</name>
    <dbReference type="NCBI Taxonomy" id="671622"/>
    <lineage>
        <taxon>Bacteria</taxon>
        <taxon>Bacillati</taxon>
        <taxon>Actinomycetota</taxon>
        <taxon>Actinomycetes</taxon>
        <taxon>Micrococcales</taxon>
        <taxon>Microbacteriaceae</taxon>
        <taxon>Microbacterium</taxon>
    </lineage>
</organism>
<sequence>MTRPARDDPATRPPLGHPGGRTMPADDAWPRYRPPAAVVLLVPVFVSFFVQVPGTIALSWWQRVPLAAAVASVALAAASALVLLAARRLPGPTVAAVAVLAGADLLIAPFGGPPPVALVFAIVGAVARGARVWALVSVGAVWLAVVVGAEFVGVDWHPARIALATVGLALCFVIGEGVRARQRGVEERRTQLAARRRTVEQEERTRIARELHDVLAHSLSQIAVQSGVGLHLFDREPERAREALANIRGLSATGLDEVRGVLAFLRGDETGAPDTAPLTPQPQLAQLPALIAARSGLGLAVVLDDRLRGDAPPSAVQTTAYRIAQEALTNVVRHSAASNATVTLERETVERETVERETVEPGGVARASVADDEGDLVLTVTDDGAGIPATAAERGGLRGMRERAELAGGRLTVESGPRGTTVVARLPWRGAA</sequence>
<dbReference type="Pfam" id="PF02518">
    <property type="entry name" value="HATPase_c"/>
    <property type="match status" value="1"/>
</dbReference>
<name>A0ABP9MJ71_9MICO</name>
<feature type="transmembrane region" description="Helical" evidence="10">
    <location>
        <begin position="64"/>
        <end position="86"/>
    </location>
</feature>
<feature type="transmembrane region" description="Helical" evidence="10">
    <location>
        <begin position="106"/>
        <end position="126"/>
    </location>
</feature>
<evidence type="ECO:0000256" key="7">
    <source>
        <dbReference type="ARBA" id="ARBA00022840"/>
    </source>
</evidence>
<dbReference type="RefSeq" id="WP_194415749.1">
    <property type="nucleotide sequence ID" value="NZ_BAABKZ010000005.1"/>
</dbReference>
<evidence type="ECO:0000259" key="11">
    <source>
        <dbReference type="SMART" id="SM00387"/>
    </source>
</evidence>
<accession>A0ABP9MJ71</accession>
<keyword evidence="10" id="KW-0812">Transmembrane</keyword>
<keyword evidence="10" id="KW-0472">Membrane</keyword>
<protein>
    <recommendedName>
        <fullName evidence="2">histidine kinase</fullName>
        <ecNumber evidence="2">2.7.13.3</ecNumber>
    </recommendedName>
</protein>
<keyword evidence="4" id="KW-0808">Transferase</keyword>
<dbReference type="EMBL" id="BAABKZ010000005">
    <property type="protein sequence ID" value="GAA5097545.1"/>
    <property type="molecule type" value="Genomic_DNA"/>
</dbReference>
<dbReference type="Pfam" id="PF07730">
    <property type="entry name" value="HisKA_3"/>
    <property type="match status" value="1"/>
</dbReference>
<dbReference type="InterPro" id="IPR036890">
    <property type="entry name" value="HATPase_C_sf"/>
</dbReference>
<dbReference type="InterPro" id="IPR050482">
    <property type="entry name" value="Sensor_HK_TwoCompSys"/>
</dbReference>
<evidence type="ECO:0000256" key="9">
    <source>
        <dbReference type="SAM" id="MobiDB-lite"/>
    </source>
</evidence>
<comment type="caution">
    <text evidence="12">The sequence shown here is derived from an EMBL/GenBank/DDBJ whole genome shotgun (WGS) entry which is preliminary data.</text>
</comment>
<evidence type="ECO:0000313" key="13">
    <source>
        <dbReference type="Proteomes" id="UP001501407"/>
    </source>
</evidence>
<dbReference type="PANTHER" id="PTHR24421:SF10">
    <property type="entry name" value="NITRATE_NITRITE SENSOR PROTEIN NARQ"/>
    <property type="match status" value="1"/>
</dbReference>
<dbReference type="InterPro" id="IPR011712">
    <property type="entry name" value="Sig_transdc_His_kin_sub3_dim/P"/>
</dbReference>
<keyword evidence="3" id="KW-0597">Phosphoprotein</keyword>
<dbReference type="EC" id="2.7.13.3" evidence="2"/>
<dbReference type="CDD" id="cd16917">
    <property type="entry name" value="HATPase_UhpB-NarQ-NarX-like"/>
    <property type="match status" value="1"/>
</dbReference>
<evidence type="ECO:0000256" key="4">
    <source>
        <dbReference type="ARBA" id="ARBA00022679"/>
    </source>
</evidence>
<feature type="transmembrane region" description="Helical" evidence="10">
    <location>
        <begin position="133"/>
        <end position="153"/>
    </location>
</feature>
<reference evidence="13" key="1">
    <citation type="journal article" date="2019" name="Int. J. Syst. Evol. Microbiol.">
        <title>The Global Catalogue of Microorganisms (GCM) 10K type strain sequencing project: providing services to taxonomists for standard genome sequencing and annotation.</title>
        <authorList>
            <consortium name="The Broad Institute Genomics Platform"/>
            <consortium name="The Broad Institute Genome Sequencing Center for Infectious Disease"/>
            <person name="Wu L."/>
            <person name="Ma J."/>
        </authorList>
    </citation>
    <scope>NUCLEOTIDE SEQUENCE [LARGE SCALE GENOMIC DNA]</scope>
    <source>
        <strain evidence="13">JCM 18959</strain>
    </source>
</reference>
<keyword evidence="8" id="KW-0902">Two-component regulatory system</keyword>
<dbReference type="GO" id="GO:0016301">
    <property type="term" value="F:kinase activity"/>
    <property type="evidence" value="ECO:0007669"/>
    <property type="project" value="UniProtKB-KW"/>
</dbReference>
<evidence type="ECO:0000313" key="12">
    <source>
        <dbReference type="EMBL" id="GAA5097545.1"/>
    </source>
</evidence>
<dbReference type="Gene3D" id="3.30.565.10">
    <property type="entry name" value="Histidine kinase-like ATPase, C-terminal domain"/>
    <property type="match status" value="1"/>
</dbReference>
<feature type="transmembrane region" description="Helical" evidence="10">
    <location>
        <begin position="159"/>
        <end position="178"/>
    </location>
</feature>
<keyword evidence="7" id="KW-0067">ATP-binding</keyword>
<dbReference type="InterPro" id="IPR003594">
    <property type="entry name" value="HATPase_dom"/>
</dbReference>
<dbReference type="Proteomes" id="UP001501407">
    <property type="component" value="Unassembled WGS sequence"/>
</dbReference>
<keyword evidence="5" id="KW-0547">Nucleotide-binding</keyword>
<keyword evidence="13" id="KW-1185">Reference proteome</keyword>
<feature type="region of interest" description="Disordered" evidence="9">
    <location>
        <begin position="1"/>
        <end position="27"/>
    </location>
</feature>
<evidence type="ECO:0000256" key="6">
    <source>
        <dbReference type="ARBA" id="ARBA00022777"/>
    </source>
</evidence>
<evidence type="ECO:0000256" key="8">
    <source>
        <dbReference type="ARBA" id="ARBA00023012"/>
    </source>
</evidence>
<keyword evidence="6 12" id="KW-0418">Kinase</keyword>
<evidence type="ECO:0000256" key="10">
    <source>
        <dbReference type="SAM" id="Phobius"/>
    </source>
</evidence>
<dbReference type="PANTHER" id="PTHR24421">
    <property type="entry name" value="NITRATE/NITRITE SENSOR PROTEIN NARX-RELATED"/>
    <property type="match status" value="1"/>
</dbReference>
<feature type="compositionally biased region" description="Basic and acidic residues" evidence="9">
    <location>
        <begin position="1"/>
        <end position="10"/>
    </location>
</feature>
<evidence type="ECO:0000256" key="2">
    <source>
        <dbReference type="ARBA" id="ARBA00012438"/>
    </source>
</evidence>
<comment type="catalytic activity">
    <reaction evidence="1">
        <text>ATP + protein L-histidine = ADP + protein N-phospho-L-histidine.</text>
        <dbReference type="EC" id="2.7.13.3"/>
    </reaction>
</comment>